<evidence type="ECO:0000313" key="2">
    <source>
        <dbReference type="EMBL" id="MBW4464065.1"/>
    </source>
</evidence>
<evidence type="ECO:0000313" key="3">
    <source>
        <dbReference type="Proteomes" id="UP000707356"/>
    </source>
</evidence>
<dbReference type="Pfam" id="PF14108">
    <property type="entry name" value="ABA4-like"/>
    <property type="match status" value="1"/>
</dbReference>
<dbReference type="EMBL" id="JAHHHV010000005">
    <property type="protein sequence ID" value="MBW4464065.1"/>
    <property type="molecule type" value="Genomic_DNA"/>
</dbReference>
<dbReference type="InterPro" id="IPR025461">
    <property type="entry name" value="ABA4-like"/>
</dbReference>
<comment type="caution">
    <text evidence="2">The sequence shown here is derived from an EMBL/GenBank/DDBJ whole genome shotgun (WGS) entry which is preliminary data.</text>
</comment>
<feature type="transmembrane region" description="Helical" evidence="1">
    <location>
        <begin position="33"/>
        <end position="52"/>
    </location>
</feature>
<feature type="transmembrane region" description="Helical" evidence="1">
    <location>
        <begin position="6"/>
        <end position="24"/>
    </location>
</feature>
<dbReference type="PANTHER" id="PTHR34543:SF1">
    <property type="entry name" value="PROTEIN ABA DEFICIENT 4, CHLOROPLASTIC"/>
    <property type="match status" value="1"/>
</dbReference>
<dbReference type="Proteomes" id="UP000707356">
    <property type="component" value="Unassembled WGS sequence"/>
</dbReference>
<reference evidence="2" key="1">
    <citation type="submission" date="2021-05" db="EMBL/GenBank/DDBJ databases">
        <authorList>
            <person name="Pietrasiak N."/>
            <person name="Ward R."/>
            <person name="Stajich J.E."/>
            <person name="Kurbessoian T."/>
        </authorList>
    </citation>
    <scope>NUCLEOTIDE SEQUENCE</scope>
    <source>
        <strain evidence="2">GSE-TBD4-15B</strain>
    </source>
</reference>
<keyword evidence="1" id="KW-1133">Transmembrane helix</keyword>
<dbReference type="AlphaFoldDB" id="A0A951P7S7"/>
<protein>
    <submittedName>
        <fullName evidence="2">DUF4281 domain-containing protein</fullName>
    </submittedName>
</protein>
<organism evidence="2 3">
    <name type="scientific">Pegethrix bostrychoides GSE-TBD4-15B</name>
    <dbReference type="NCBI Taxonomy" id="2839662"/>
    <lineage>
        <taxon>Bacteria</taxon>
        <taxon>Bacillati</taxon>
        <taxon>Cyanobacteriota</taxon>
        <taxon>Cyanophyceae</taxon>
        <taxon>Oculatellales</taxon>
        <taxon>Oculatellaceae</taxon>
        <taxon>Pegethrix</taxon>
    </lineage>
</organism>
<keyword evidence="1" id="KW-0812">Transmembrane</keyword>
<feature type="transmembrane region" description="Helical" evidence="1">
    <location>
        <begin position="113"/>
        <end position="134"/>
    </location>
</feature>
<accession>A0A951P7S7</accession>
<sequence>MSLSALFDAANLFVLPFWALMILLPNWQATRKVMASFLPFVALAALYLYLFINSLDPESAEAFANPQLADLARLFADERVTATGWVHFLAMDLFVGRWIYWQGQQTGIWTVHSLVFCLFAGPLGLLSHIVTGWITQALRGRSAELEDLTHQPAEQSTPEAGVSER</sequence>
<proteinExistence type="predicted"/>
<keyword evidence="1" id="KW-0472">Membrane</keyword>
<reference evidence="2" key="2">
    <citation type="journal article" date="2022" name="Microbiol. Resour. Announc.">
        <title>Metagenome Sequencing to Explore Phylogenomics of Terrestrial Cyanobacteria.</title>
        <authorList>
            <person name="Ward R.D."/>
            <person name="Stajich J.E."/>
            <person name="Johansen J.R."/>
            <person name="Huntemann M."/>
            <person name="Clum A."/>
            <person name="Foster B."/>
            <person name="Foster B."/>
            <person name="Roux S."/>
            <person name="Palaniappan K."/>
            <person name="Varghese N."/>
            <person name="Mukherjee S."/>
            <person name="Reddy T.B.K."/>
            <person name="Daum C."/>
            <person name="Copeland A."/>
            <person name="Chen I.A."/>
            <person name="Ivanova N.N."/>
            <person name="Kyrpides N.C."/>
            <person name="Shapiro N."/>
            <person name="Eloe-Fadrosh E.A."/>
            <person name="Pietrasiak N."/>
        </authorList>
    </citation>
    <scope>NUCLEOTIDE SEQUENCE</scope>
    <source>
        <strain evidence="2">GSE-TBD4-15B</strain>
    </source>
</reference>
<evidence type="ECO:0000256" key="1">
    <source>
        <dbReference type="SAM" id="Phobius"/>
    </source>
</evidence>
<dbReference type="PANTHER" id="PTHR34543">
    <property type="entry name" value="PROTEIN ABA DEFICIENT 4, CHLOROPLASTIC"/>
    <property type="match status" value="1"/>
</dbReference>
<name>A0A951P7S7_9CYAN</name>
<gene>
    <name evidence="2" type="ORF">KME07_01325</name>
</gene>